<keyword evidence="4 5" id="KW-0067">ATP-binding</keyword>
<evidence type="ECO:0000313" key="9">
    <source>
        <dbReference type="EMBL" id="AUX27164.1"/>
    </source>
</evidence>
<dbReference type="PROSITE" id="PS00109">
    <property type="entry name" value="PROTEIN_KINASE_TYR"/>
    <property type="match status" value="1"/>
</dbReference>
<feature type="compositionally biased region" description="Gly residues" evidence="6">
    <location>
        <begin position="359"/>
        <end position="374"/>
    </location>
</feature>
<protein>
    <recommendedName>
        <fullName evidence="11">Non-specific serine/threonine protein kinase</fullName>
    </recommendedName>
</protein>
<sequence>MTERHVAGPMSAAARRSTTLGRYRLLKKIGMGGMAEIWVASVAGISGVKKICVVKQILPHLADSPEFVRMFLDEARIAATLDHPNLVQMYDIEEVDGVPLIAMEYLHGEDLRTLKKTLRSANRRMPVEHAVTIAIGVAAGLHYAHEKVGFDGKPLDIVHRDVSPHNVFVTYDGAVKILDFGIAKAANRVNETRDGALKGKVPYMSPEQCTSEQLDRRSDIYSVGILLYEMSTGSRLFRRGATEFELMRAIVEDPVLPPSQVSHDYPPELERIVLRCLERDREKRYATARDLQIDLEAFAREQRLATSALALSSFMEELFGQRVEAWRGALGSESELLSHIVEKQASSLQNDDSFAGELDGLGGAPASAHGGGRTAGAATKLSAPLFSSSQLEAPSQLEASSRLEAVRALDPAPPRSRRPPARSLADAGPGSELDGAAAPGPRALTVTRRKLGNLLVVSLSGRMTEELQGHVVARGIGGRVLFDLGGVQRVTSFGVREWMAMLAEVSLSASELYIARCTEPIVNQVSMIRRFFGDGRIVSFYGPYRCERCGAAFERLFDCDRDAHVVRTHEPPASPCPRCGGAAVFDDDAESYFAFAVSHAGIQLPADVRVALDELTRLDAGTSEAIEKTVDERGTRIRVRCKLDAQVRWKRALDGIEGDLVLDLAGAAGVTKEGAEALELSLRALGDEVTSIRIEGCPVALLEHLAAAAPRLRAVVASAVVDGVCARCDAPRRAVLDVKEAVQAALEDREPYVPCKRCNAPLSFQSLRPALKRLGAGPAPRDASGEPAPAALAAGEPAPAALAAGAGPVAAGAALAGQGATVGQGGAAGSPALAGQEGAAGSLVAAGSPAAGAPRAAAAGRAVAGAGGPGSRLAYVAVALSAALLIVSVGVTHLGWGRARRAPGADVAPGTSPGASAAGPGAAGPGASAAPPAGEMPPWMQQPFVSEGGAVFVVGQGTGATREAALSSARADAISRLASHVVPALAGSQAHGFLKARGGGARRAGMAEAEASRYLRQVGAFATPERVDARFQERDGAVVAVARYRMPRERFDEAVQSYRRTVSVLGLTVAPVFPLLEGELKTSGDAVVVSVDDPGPAASAGVRVGDVVVAVDGHPILRFDALQRIAQEARGGGALELTLEAGGARRTVVIERPSGPP</sequence>
<dbReference type="Gene3D" id="2.30.42.10">
    <property type="match status" value="1"/>
</dbReference>
<evidence type="ECO:0000259" key="8">
    <source>
        <dbReference type="PROSITE" id="PS50106"/>
    </source>
</evidence>
<dbReference type="InterPro" id="IPR001478">
    <property type="entry name" value="PDZ"/>
</dbReference>
<evidence type="ECO:0000256" key="6">
    <source>
        <dbReference type="SAM" id="MobiDB-lite"/>
    </source>
</evidence>
<dbReference type="InterPro" id="IPR041489">
    <property type="entry name" value="PDZ_6"/>
</dbReference>
<dbReference type="PANTHER" id="PTHR43289:SF34">
    <property type="entry name" value="SERINE_THREONINE-PROTEIN KINASE YBDM-RELATED"/>
    <property type="match status" value="1"/>
</dbReference>
<dbReference type="SUPFAM" id="SSF56112">
    <property type="entry name" value="Protein kinase-like (PK-like)"/>
    <property type="match status" value="1"/>
</dbReference>
<dbReference type="AlphaFoldDB" id="A0A4P2QBS5"/>
<feature type="region of interest" description="Disordered" evidence="6">
    <location>
        <begin position="901"/>
        <end position="941"/>
    </location>
</feature>
<dbReference type="Gene3D" id="3.30.200.20">
    <property type="entry name" value="Phosphorylase Kinase, domain 1"/>
    <property type="match status" value="1"/>
</dbReference>
<evidence type="ECO:0000259" key="7">
    <source>
        <dbReference type="PROSITE" id="PS50011"/>
    </source>
</evidence>
<dbReference type="PROSITE" id="PS50106">
    <property type="entry name" value="PDZ"/>
    <property type="match status" value="1"/>
</dbReference>
<dbReference type="PROSITE" id="PS50011">
    <property type="entry name" value="PROTEIN_KINASE_DOM"/>
    <property type="match status" value="1"/>
</dbReference>
<dbReference type="InterPro" id="IPR008266">
    <property type="entry name" value="Tyr_kinase_AS"/>
</dbReference>
<accession>A0A4P2QBS5</accession>
<dbReference type="CDD" id="cd14014">
    <property type="entry name" value="STKc_PknB_like"/>
    <property type="match status" value="1"/>
</dbReference>
<evidence type="ECO:0000256" key="2">
    <source>
        <dbReference type="ARBA" id="ARBA00022741"/>
    </source>
</evidence>
<feature type="binding site" evidence="5">
    <location>
        <position position="55"/>
    </location>
    <ligand>
        <name>ATP</name>
        <dbReference type="ChEBI" id="CHEBI:30616"/>
    </ligand>
</feature>
<gene>
    <name evidence="9" type="ORF">SOCEGT47_077440</name>
</gene>
<reference evidence="9 10" key="1">
    <citation type="submission" date="2015-09" db="EMBL/GenBank/DDBJ databases">
        <title>Sorangium comparison.</title>
        <authorList>
            <person name="Zaburannyi N."/>
            <person name="Bunk B."/>
            <person name="Overmann J."/>
            <person name="Mueller R."/>
        </authorList>
    </citation>
    <scope>NUCLEOTIDE SEQUENCE [LARGE SCALE GENOMIC DNA]</scope>
    <source>
        <strain evidence="9 10">So ceGT47</strain>
    </source>
</reference>
<dbReference type="Pfam" id="PF00069">
    <property type="entry name" value="Pkinase"/>
    <property type="match status" value="1"/>
</dbReference>
<dbReference type="InterPro" id="IPR011009">
    <property type="entry name" value="Kinase-like_dom_sf"/>
</dbReference>
<dbReference type="GO" id="GO:0005524">
    <property type="term" value="F:ATP binding"/>
    <property type="evidence" value="ECO:0007669"/>
    <property type="project" value="UniProtKB-UniRule"/>
</dbReference>
<feature type="domain" description="Protein kinase" evidence="7">
    <location>
        <begin position="23"/>
        <end position="299"/>
    </location>
</feature>
<evidence type="ECO:0000256" key="4">
    <source>
        <dbReference type="ARBA" id="ARBA00022840"/>
    </source>
</evidence>
<dbReference type="PANTHER" id="PTHR43289">
    <property type="entry name" value="MITOGEN-ACTIVATED PROTEIN KINASE KINASE KINASE 20-RELATED"/>
    <property type="match status" value="1"/>
</dbReference>
<dbReference type="Gene3D" id="1.10.510.10">
    <property type="entry name" value="Transferase(Phosphotransferase) domain 1"/>
    <property type="match status" value="1"/>
</dbReference>
<keyword evidence="2 5" id="KW-0547">Nucleotide-binding</keyword>
<evidence type="ECO:0008006" key="11">
    <source>
        <dbReference type="Google" id="ProtNLM"/>
    </source>
</evidence>
<dbReference type="Proteomes" id="UP000295781">
    <property type="component" value="Chromosome"/>
</dbReference>
<dbReference type="EMBL" id="CP012670">
    <property type="protein sequence ID" value="AUX27164.1"/>
    <property type="molecule type" value="Genomic_DNA"/>
</dbReference>
<evidence type="ECO:0000313" key="10">
    <source>
        <dbReference type="Proteomes" id="UP000295781"/>
    </source>
</evidence>
<proteinExistence type="predicted"/>
<feature type="compositionally biased region" description="Low complexity" evidence="6">
    <location>
        <begin position="908"/>
        <end position="933"/>
    </location>
</feature>
<feature type="region of interest" description="Disordered" evidence="6">
    <location>
        <begin position="408"/>
        <end position="441"/>
    </location>
</feature>
<evidence type="ECO:0000256" key="1">
    <source>
        <dbReference type="ARBA" id="ARBA00022679"/>
    </source>
</evidence>
<name>A0A4P2QBS5_SORCE</name>
<dbReference type="OrthoDB" id="5480947at2"/>
<dbReference type="SMART" id="SM00228">
    <property type="entry name" value="PDZ"/>
    <property type="match status" value="1"/>
</dbReference>
<dbReference type="PROSITE" id="PS00107">
    <property type="entry name" value="PROTEIN_KINASE_ATP"/>
    <property type="match status" value="1"/>
</dbReference>
<dbReference type="InterPro" id="IPR017441">
    <property type="entry name" value="Protein_kinase_ATP_BS"/>
</dbReference>
<dbReference type="InterPro" id="IPR036034">
    <property type="entry name" value="PDZ_sf"/>
</dbReference>
<feature type="domain" description="PDZ" evidence="8">
    <location>
        <begin position="1054"/>
        <end position="1118"/>
    </location>
</feature>
<dbReference type="GO" id="GO:0004674">
    <property type="term" value="F:protein serine/threonine kinase activity"/>
    <property type="evidence" value="ECO:0007669"/>
    <property type="project" value="TreeGrafter"/>
</dbReference>
<evidence type="ECO:0000256" key="5">
    <source>
        <dbReference type="PROSITE-ProRule" id="PRU10141"/>
    </source>
</evidence>
<dbReference type="RefSeq" id="WP_129355241.1">
    <property type="nucleotide sequence ID" value="NZ_CP012670.1"/>
</dbReference>
<dbReference type="SUPFAM" id="SSF50156">
    <property type="entry name" value="PDZ domain-like"/>
    <property type="match status" value="1"/>
</dbReference>
<evidence type="ECO:0000256" key="3">
    <source>
        <dbReference type="ARBA" id="ARBA00022777"/>
    </source>
</evidence>
<dbReference type="Pfam" id="PF17820">
    <property type="entry name" value="PDZ_6"/>
    <property type="match status" value="1"/>
</dbReference>
<dbReference type="InterPro" id="IPR000719">
    <property type="entry name" value="Prot_kinase_dom"/>
</dbReference>
<organism evidence="9 10">
    <name type="scientific">Sorangium cellulosum</name>
    <name type="common">Polyangium cellulosum</name>
    <dbReference type="NCBI Taxonomy" id="56"/>
    <lineage>
        <taxon>Bacteria</taxon>
        <taxon>Pseudomonadati</taxon>
        <taxon>Myxococcota</taxon>
        <taxon>Polyangia</taxon>
        <taxon>Polyangiales</taxon>
        <taxon>Polyangiaceae</taxon>
        <taxon>Sorangium</taxon>
    </lineage>
</organism>
<feature type="region of interest" description="Disordered" evidence="6">
    <location>
        <begin position="352"/>
        <end position="376"/>
    </location>
</feature>
<keyword evidence="3" id="KW-0418">Kinase</keyword>
<keyword evidence="1" id="KW-0808">Transferase</keyword>